<sequence>MDTPLNPIAVLLHLEQRAQRMRSLPELGFVIANETWQLFPYRQAAVFTAEHGDRARLTQLSNLATLSEDSPFTVWLKRLGAHCWKAMRAEDAQSAPLRRLLPDALPPSLAEEWSEWMSPYVFLLALVDPSGQRRGFLLISADEDASEQQQALLARLGATYAYCIGALARQRPALLARVRGALRKPWRKLALLAVLAAVMAMPVRLSVLAPAEIVALHATAVSAPLDGVVKSFQVDPNQSVKRGELLFTLDDTTLRNRRDVAQQALSVARADALRATQKAFDNAQSKGELASLNGQVREKEAELAWLDEMLGRVLVRAPRDGIVVFGDPNDWLGKPVSTGERIALLADQDDAGVLVWLPAADAINLEPGADIRVFLHVAPLSPLHGELTETSYQATVSPDNIAAYRIKGRITADDGKVARIGLKGTAKIYGHRVPLVYYVLRRPLAALREWSGL</sequence>
<keyword evidence="2" id="KW-0175">Coiled coil</keyword>
<dbReference type="RefSeq" id="WP_066653622.1">
    <property type="nucleotide sequence ID" value="NZ_CBCSCL010000023.1"/>
</dbReference>
<evidence type="ECO:0000313" key="3">
    <source>
        <dbReference type="EMBL" id="ANN76129.1"/>
    </source>
</evidence>
<dbReference type="PANTHER" id="PTHR32347">
    <property type="entry name" value="EFFLUX SYSTEM COMPONENT YKNX-RELATED"/>
    <property type="match status" value="1"/>
</dbReference>
<evidence type="ECO:0000256" key="2">
    <source>
        <dbReference type="ARBA" id="ARBA00023054"/>
    </source>
</evidence>
<dbReference type="EMBL" id="CP016172">
    <property type="protein sequence ID" value="ANN76129.1"/>
    <property type="molecule type" value="Genomic_DNA"/>
</dbReference>
<dbReference type="Proteomes" id="UP000091926">
    <property type="component" value="Chromosome"/>
</dbReference>
<evidence type="ECO:0000313" key="4">
    <source>
        <dbReference type="Proteomes" id="UP000091926"/>
    </source>
</evidence>
<accession>A0A193GA32</accession>
<reference evidence="3 4" key="1">
    <citation type="submission" date="2016-06" db="EMBL/GenBank/DDBJ databases">
        <title>Complete genome sequences of Bordetella bronchialis and Bordetella flabilis.</title>
        <authorList>
            <person name="LiPuma J.J."/>
            <person name="Spilker T."/>
        </authorList>
    </citation>
    <scope>NUCLEOTIDE SEQUENCE [LARGE SCALE GENOMIC DNA]</scope>
    <source>
        <strain evidence="3 4">AU10664</strain>
    </source>
</reference>
<organism evidence="3 4">
    <name type="scientific">Bordetella flabilis</name>
    <dbReference type="NCBI Taxonomy" id="463014"/>
    <lineage>
        <taxon>Bacteria</taxon>
        <taxon>Pseudomonadati</taxon>
        <taxon>Pseudomonadota</taxon>
        <taxon>Betaproteobacteria</taxon>
        <taxon>Burkholderiales</taxon>
        <taxon>Alcaligenaceae</taxon>
        <taxon>Bordetella</taxon>
    </lineage>
</organism>
<dbReference type="PANTHER" id="PTHR32347:SF23">
    <property type="entry name" value="BLL5650 PROTEIN"/>
    <property type="match status" value="1"/>
</dbReference>
<dbReference type="STRING" id="463014.BAU07_02435"/>
<dbReference type="OrthoDB" id="9763546at2"/>
<comment type="subcellular location">
    <subcellularLocation>
        <location evidence="1">Cell envelope</location>
    </subcellularLocation>
</comment>
<dbReference type="AlphaFoldDB" id="A0A193GA32"/>
<dbReference type="SUPFAM" id="SSF111369">
    <property type="entry name" value="HlyD-like secretion proteins"/>
    <property type="match status" value="1"/>
</dbReference>
<proteinExistence type="predicted"/>
<dbReference type="KEGG" id="bfz:BAU07_02435"/>
<dbReference type="GO" id="GO:0030313">
    <property type="term" value="C:cell envelope"/>
    <property type="evidence" value="ECO:0007669"/>
    <property type="project" value="UniProtKB-SubCell"/>
</dbReference>
<dbReference type="InterPro" id="IPR050465">
    <property type="entry name" value="UPF0194_transport"/>
</dbReference>
<keyword evidence="4" id="KW-1185">Reference proteome</keyword>
<dbReference type="Gene3D" id="1.10.287.470">
    <property type="entry name" value="Helix hairpin bin"/>
    <property type="match status" value="1"/>
</dbReference>
<protein>
    <submittedName>
        <fullName evidence="3">Uncharacterized protein</fullName>
    </submittedName>
</protein>
<gene>
    <name evidence="3" type="ORF">BAU07_02435</name>
</gene>
<dbReference type="Gene3D" id="2.40.50.100">
    <property type="match status" value="1"/>
</dbReference>
<name>A0A193GA32_9BORD</name>
<evidence type="ECO:0000256" key="1">
    <source>
        <dbReference type="ARBA" id="ARBA00004196"/>
    </source>
</evidence>